<dbReference type="RefSeq" id="WP_054533790.1">
    <property type="nucleotide sequence ID" value="NZ_LGKP01000012.1"/>
</dbReference>
<reference evidence="2 3" key="1">
    <citation type="submission" date="2015-07" db="EMBL/GenBank/DDBJ databases">
        <title>Whole genome sequence of Herpetosiphon geysericola DSM 7119.</title>
        <authorList>
            <person name="Hemp J."/>
            <person name="Ward L.M."/>
            <person name="Pace L.A."/>
            <person name="Fischer W.W."/>
        </authorList>
    </citation>
    <scope>NUCLEOTIDE SEQUENCE [LARGE SCALE GENOMIC DNA]</scope>
    <source>
        <strain evidence="2 3">DSM 7119</strain>
    </source>
</reference>
<keyword evidence="3" id="KW-1185">Reference proteome</keyword>
<comment type="caution">
    <text evidence="2">The sequence shown here is derived from an EMBL/GenBank/DDBJ whole genome shotgun (WGS) entry which is preliminary data.</text>
</comment>
<name>A0A0P6Y3E3_9CHLR</name>
<feature type="transmembrane region" description="Helical" evidence="1">
    <location>
        <begin position="12"/>
        <end position="33"/>
    </location>
</feature>
<evidence type="ECO:0000256" key="1">
    <source>
        <dbReference type="SAM" id="Phobius"/>
    </source>
</evidence>
<keyword evidence="1" id="KW-0472">Membrane</keyword>
<accession>A0A0P6Y3E3</accession>
<dbReference type="AlphaFoldDB" id="A0A0P6Y3E3"/>
<evidence type="ECO:0000313" key="2">
    <source>
        <dbReference type="EMBL" id="KPL90419.1"/>
    </source>
</evidence>
<keyword evidence="1" id="KW-1133">Transmembrane helix</keyword>
<sequence length="149" mass="16948">MKPLREHTISEIIGGGGIILGMGVILLCIIFGVDLNNWKIDWQPYPLYPQRIGQVSYSETSNQHQASFTSASSIDETFAWYAQSFATQLVVAQPEIENSQIKQTTYSLCTGMVITIHGTIKTREVKVLMRKNFRIYQKPPCKQKSDYDR</sequence>
<protein>
    <submittedName>
        <fullName evidence="2">Uncharacterized protein</fullName>
    </submittedName>
</protein>
<dbReference type="EMBL" id="LGKP01000012">
    <property type="protein sequence ID" value="KPL90419.1"/>
    <property type="molecule type" value="Genomic_DNA"/>
</dbReference>
<keyword evidence="1" id="KW-0812">Transmembrane</keyword>
<organism evidence="2 3">
    <name type="scientific">Herpetosiphon geysericola</name>
    <dbReference type="NCBI Taxonomy" id="70996"/>
    <lineage>
        <taxon>Bacteria</taxon>
        <taxon>Bacillati</taxon>
        <taxon>Chloroflexota</taxon>
        <taxon>Chloroflexia</taxon>
        <taxon>Herpetosiphonales</taxon>
        <taxon>Herpetosiphonaceae</taxon>
        <taxon>Herpetosiphon</taxon>
    </lineage>
</organism>
<evidence type="ECO:0000313" key="3">
    <source>
        <dbReference type="Proteomes" id="UP000050277"/>
    </source>
</evidence>
<dbReference type="Proteomes" id="UP000050277">
    <property type="component" value="Unassembled WGS sequence"/>
</dbReference>
<proteinExistence type="predicted"/>
<gene>
    <name evidence="2" type="ORF">SE18_07375</name>
</gene>